<feature type="region of interest" description="Disordered" evidence="1">
    <location>
        <begin position="1"/>
        <end position="24"/>
    </location>
</feature>
<evidence type="ECO:0000313" key="2">
    <source>
        <dbReference type="EMBL" id="MBF6355034.1"/>
    </source>
</evidence>
<evidence type="ECO:0000313" key="3">
    <source>
        <dbReference type="Proteomes" id="UP000707731"/>
    </source>
</evidence>
<protein>
    <submittedName>
        <fullName evidence="2">Uncharacterized protein</fullName>
    </submittedName>
</protein>
<comment type="caution">
    <text evidence="2">The sequence shown here is derived from an EMBL/GenBank/DDBJ whole genome shotgun (WGS) entry which is preliminary data.</text>
</comment>
<evidence type="ECO:0000256" key="1">
    <source>
        <dbReference type="SAM" id="MobiDB-lite"/>
    </source>
</evidence>
<dbReference type="EMBL" id="JADLQN010000001">
    <property type="protein sequence ID" value="MBF6355034.1"/>
    <property type="molecule type" value="Genomic_DNA"/>
</dbReference>
<keyword evidence="3" id="KW-1185">Reference proteome</keyword>
<accession>A0ABS0DDQ1</accession>
<dbReference type="Proteomes" id="UP000707731">
    <property type="component" value="Unassembled WGS sequence"/>
</dbReference>
<name>A0ABS0DDQ1_9NOCA</name>
<proteinExistence type="predicted"/>
<reference evidence="2 3" key="1">
    <citation type="submission" date="2020-10" db="EMBL/GenBank/DDBJ databases">
        <title>Identification of Nocardia species via Next-generation sequencing and recognition of intraspecies genetic diversity.</title>
        <authorList>
            <person name="Li P."/>
            <person name="Li P."/>
            <person name="Lu B."/>
        </authorList>
    </citation>
    <scope>NUCLEOTIDE SEQUENCE [LARGE SCALE GENOMIC DNA]</scope>
    <source>
        <strain evidence="2 3">BJ06-0143</strain>
    </source>
</reference>
<gene>
    <name evidence="2" type="ORF">IU449_10840</name>
</gene>
<sequence>MSSAAVRAVGQSIDRSPHARSAHPAAFVEATELPDPSDGMGRSTTEHTLIVDFC</sequence>
<dbReference type="RefSeq" id="WP_195001693.1">
    <property type="nucleotide sequence ID" value="NZ_JADLQN010000001.1"/>
</dbReference>
<organism evidence="2 3">
    <name type="scientific">Nocardia higoensis</name>
    <dbReference type="NCBI Taxonomy" id="228599"/>
    <lineage>
        <taxon>Bacteria</taxon>
        <taxon>Bacillati</taxon>
        <taxon>Actinomycetota</taxon>
        <taxon>Actinomycetes</taxon>
        <taxon>Mycobacteriales</taxon>
        <taxon>Nocardiaceae</taxon>
        <taxon>Nocardia</taxon>
    </lineage>
</organism>